<accession>A0A073HYU8</accession>
<comment type="caution">
    <text evidence="2">The sequence shown here is derived from an EMBL/GenBank/DDBJ whole genome shotgun (WGS) entry which is preliminary data.</text>
</comment>
<name>A0A073HYU8_9SPIT</name>
<evidence type="ECO:0000313" key="3">
    <source>
        <dbReference type="Proteomes" id="UP000053232"/>
    </source>
</evidence>
<keyword evidence="1" id="KW-0472">Membrane</keyword>
<proteinExistence type="predicted"/>
<keyword evidence="1" id="KW-1133">Transmembrane helix</keyword>
<keyword evidence="1" id="KW-0812">Transmembrane</keyword>
<evidence type="ECO:0000256" key="1">
    <source>
        <dbReference type="SAM" id="Phobius"/>
    </source>
</evidence>
<sequence>MVKNQNLQQSEEIEHKVNPCNRIVYRCQYCLEINGEIKEKCSRKIKQHIIGSHKSLLTKYNQLKNFKLTVGRDAINTQKRCQEPEKIFPKTKSAKRLEDDRNIQPINQMNCNNNQTLQNEVESDLLLLNDNYYQMTIQQIMEIDENEEKKNDSDKYLVQKLQETIIIQKQIIMQLINSTKILNKQKGARDILKNKIIKIKDGKQQFQELKKLSKKEVESVEFTTQNIQQKINQIKASYPDQFIIQDFLVNEFQQKSLIFLVSTFKKYFNEINEQNNNQNQNNQQPKQQNYFVDVRALESEKKKQDKLRNMVHKQFVKSIKQQQQQKFQTNNMDIKTPPIRINVDVFEKNALKIIGDVQRNLRNESFSALEVDYHWPLNFQNKNGENFLNYETQSIQNLYNLEIEHLQDSGYLFMWTIASKFIEAVAFMIYKGYRQVSYTFNLIFLELLILLYGQKKANIKIMLTEWVTIQDITRRYVCLDQKDPHHLSPNISQQLIQLNLYQAKIQKNQRNQMIL</sequence>
<gene>
    <name evidence="2" type="ORF">OXYTRIMIC_325</name>
</gene>
<dbReference type="AlphaFoldDB" id="A0A073HYU8"/>
<protein>
    <submittedName>
        <fullName evidence="2">Uncharacterized protein</fullName>
    </submittedName>
</protein>
<dbReference type="EMBL" id="ARYC01022029">
    <property type="protein sequence ID" value="KEJ82415.1"/>
    <property type="molecule type" value="Genomic_DNA"/>
</dbReference>
<keyword evidence="3" id="KW-1185">Reference proteome</keyword>
<reference evidence="3" key="1">
    <citation type="journal article" date="2014" name="Cell">
        <title>The Architecture of a Scrambled Genome Reveals Massive Levels of Genomic Rearrangement during Development.</title>
        <authorList>
            <person name="Chen X."/>
            <person name="Bracht J.R."/>
            <person name="Goldman A.D."/>
            <person name="Dolzhenko E."/>
            <person name="Clay D.M."/>
            <person name="Swart E.C."/>
            <person name="Perlman D.H."/>
            <person name="Doak T.G."/>
            <person name="Stuart A."/>
            <person name="Amemiya C.T."/>
            <person name="Sebra R.P."/>
            <person name="Landweber L.F."/>
        </authorList>
    </citation>
    <scope>NUCLEOTIDE SEQUENCE [LARGE SCALE GENOMIC DNA]</scope>
    <source>
        <strain evidence="3">JRB310</strain>
    </source>
</reference>
<evidence type="ECO:0000313" key="2">
    <source>
        <dbReference type="EMBL" id="KEJ82415.1"/>
    </source>
</evidence>
<feature type="transmembrane region" description="Helical" evidence="1">
    <location>
        <begin position="436"/>
        <end position="453"/>
    </location>
</feature>
<dbReference type="Proteomes" id="UP000053232">
    <property type="component" value="Unassembled WGS sequence"/>
</dbReference>
<organism evidence="2 3">
    <name type="scientific">Oxytricha trifallax</name>
    <dbReference type="NCBI Taxonomy" id="1172189"/>
    <lineage>
        <taxon>Eukaryota</taxon>
        <taxon>Sar</taxon>
        <taxon>Alveolata</taxon>
        <taxon>Ciliophora</taxon>
        <taxon>Intramacronucleata</taxon>
        <taxon>Spirotrichea</taxon>
        <taxon>Stichotrichia</taxon>
        <taxon>Sporadotrichida</taxon>
        <taxon>Oxytrichidae</taxon>
        <taxon>Oxytrichinae</taxon>
        <taxon>Oxytricha</taxon>
    </lineage>
</organism>